<evidence type="ECO:0000256" key="10">
    <source>
        <dbReference type="ARBA" id="ARBA00025699"/>
    </source>
</evidence>
<dbReference type="CDD" id="cd18084">
    <property type="entry name" value="RsmE-like"/>
    <property type="match status" value="1"/>
</dbReference>
<evidence type="ECO:0000256" key="9">
    <source>
        <dbReference type="ARBA" id="ARBA00022691"/>
    </source>
</evidence>
<dbReference type="InterPro" id="IPR006700">
    <property type="entry name" value="RsmE"/>
</dbReference>
<evidence type="ECO:0000259" key="13">
    <source>
        <dbReference type="Pfam" id="PF04452"/>
    </source>
</evidence>
<accession>A0A429ZAP7</accession>
<evidence type="ECO:0000256" key="7">
    <source>
        <dbReference type="ARBA" id="ARBA00022603"/>
    </source>
</evidence>
<dbReference type="EMBL" id="NGJT01000030">
    <property type="protein sequence ID" value="RST90778.1"/>
    <property type="molecule type" value="Genomic_DNA"/>
</dbReference>
<keyword evidence="7 12" id="KW-0489">Methyltransferase</keyword>
<dbReference type="InterPro" id="IPR046886">
    <property type="entry name" value="RsmE_MTase_dom"/>
</dbReference>
<evidence type="ECO:0000256" key="4">
    <source>
        <dbReference type="ARBA" id="ARBA00013673"/>
    </source>
</evidence>
<dbReference type="Proteomes" id="UP000288490">
    <property type="component" value="Unassembled WGS sequence"/>
</dbReference>
<dbReference type="GO" id="GO:0070042">
    <property type="term" value="F:rRNA (uridine-N3-)-methyltransferase activity"/>
    <property type="evidence" value="ECO:0007669"/>
    <property type="project" value="TreeGrafter"/>
</dbReference>
<feature type="domain" description="Ribosomal RNA small subunit methyltransferase E PUA-like" evidence="14">
    <location>
        <begin position="20"/>
        <end position="64"/>
    </location>
</feature>
<keyword evidence="5 12" id="KW-0963">Cytoplasm</keyword>
<evidence type="ECO:0000256" key="2">
    <source>
        <dbReference type="ARBA" id="ARBA00005528"/>
    </source>
</evidence>
<comment type="subcellular location">
    <subcellularLocation>
        <location evidence="1 12">Cytoplasm</location>
    </subcellularLocation>
</comment>
<comment type="similarity">
    <text evidence="2 12">Belongs to the RNA methyltransferase RsmE family.</text>
</comment>
<keyword evidence="16" id="KW-1185">Reference proteome</keyword>
<evidence type="ECO:0000313" key="15">
    <source>
        <dbReference type="EMBL" id="RST90778.1"/>
    </source>
</evidence>
<dbReference type="Pfam" id="PF04452">
    <property type="entry name" value="Methyltrans_RNA"/>
    <property type="match status" value="1"/>
</dbReference>
<sequence length="251" mass="28539">MQRYFLPCDYEEQETFNLVGDDFHHAKHVMRMGLDDECFLVFKNEHAIKAKIIEITDEKIIFEEVAKEEMAKEMPVKVIIACGYTKGDKLELVAQKATELGMHGLIAFPSKTSVVKWDEKKRNKKAQRLEKIVKEASEQSHRQVVPSVSLYGSFNDLLEKTTDFTQCLVAYEESSKQGENSQLVKTLMTCQPGDSLLIVFGPEGGITPEEIELLVEKKVQCCALGPRILRAETAPLYALSVMSYQWELNKK</sequence>
<evidence type="ECO:0000256" key="8">
    <source>
        <dbReference type="ARBA" id="ARBA00022679"/>
    </source>
</evidence>
<comment type="function">
    <text evidence="10 12">Specifically methylates the N3 position of the uracil ring of uridine 1498 (m3U1498) in 16S rRNA. Acts on the fully assembled 30S ribosomal subunit.</text>
</comment>
<dbReference type="InterPro" id="IPR046887">
    <property type="entry name" value="RsmE_PUA-like"/>
</dbReference>
<dbReference type="InterPro" id="IPR029028">
    <property type="entry name" value="Alpha/beta_knot_MTases"/>
</dbReference>
<dbReference type="PANTHER" id="PTHR30027:SF3">
    <property type="entry name" value="16S RRNA (URACIL(1498)-N(3))-METHYLTRANSFERASE"/>
    <property type="match status" value="1"/>
</dbReference>
<dbReference type="PIRSF" id="PIRSF015601">
    <property type="entry name" value="MTase_slr0722"/>
    <property type="match status" value="1"/>
</dbReference>
<evidence type="ECO:0000256" key="11">
    <source>
        <dbReference type="ARBA" id="ARBA00047944"/>
    </source>
</evidence>
<reference evidence="15 16" key="1">
    <citation type="submission" date="2017-05" db="EMBL/GenBank/DDBJ databases">
        <title>Vagococcus spp. assemblies.</title>
        <authorList>
            <person name="Gulvik C.A."/>
        </authorList>
    </citation>
    <scope>NUCLEOTIDE SEQUENCE [LARGE SCALE GENOMIC DNA]</scope>
    <source>
        <strain evidence="15 16">SS1994</strain>
    </source>
</reference>
<evidence type="ECO:0000256" key="6">
    <source>
        <dbReference type="ARBA" id="ARBA00022552"/>
    </source>
</evidence>
<evidence type="ECO:0000256" key="3">
    <source>
        <dbReference type="ARBA" id="ARBA00012328"/>
    </source>
</evidence>
<dbReference type="RefSeq" id="WP_125958448.1">
    <property type="nucleotide sequence ID" value="NZ_JAQEJV010000027.1"/>
</dbReference>
<proteinExistence type="inferred from homology"/>
<dbReference type="PANTHER" id="PTHR30027">
    <property type="entry name" value="RIBOSOMAL RNA SMALL SUBUNIT METHYLTRANSFERASE E"/>
    <property type="match status" value="1"/>
</dbReference>
<evidence type="ECO:0000256" key="1">
    <source>
        <dbReference type="ARBA" id="ARBA00004496"/>
    </source>
</evidence>
<dbReference type="InterPro" id="IPR015947">
    <property type="entry name" value="PUA-like_sf"/>
</dbReference>
<dbReference type="InterPro" id="IPR029026">
    <property type="entry name" value="tRNA_m1G_MTases_N"/>
</dbReference>
<name>A0A429ZAP7_9ENTE</name>
<dbReference type="EC" id="2.1.1.193" evidence="3 12"/>
<evidence type="ECO:0000256" key="5">
    <source>
        <dbReference type="ARBA" id="ARBA00022490"/>
    </source>
</evidence>
<dbReference type="Gene3D" id="2.40.240.20">
    <property type="entry name" value="Hypothetical PUA domain-like, domain 1"/>
    <property type="match status" value="1"/>
</dbReference>
<evidence type="ECO:0000313" key="16">
    <source>
        <dbReference type="Proteomes" id="UP000288490"/>
    </source>
</evidence>
<dbReference type="Pfam" id="PF20260">
    <property type="entry name" value="PUA_4"/>
    <property type="match status" value="1"/>
</dbReference>
<dbReference type="SUPFAM" id="SSF75217">
    <property type="entry name" value="alpha/beta knot"/>
    <property type="match status" value="1"/>
</dbReference>
<keyword evidence="9 12" id="KW-0949">S-adenosyl-L-methionine</keyword>
<keyword evidence="8 12" id="KW-0808">Transferase</keyword>
<comment type="caution">
    <text evidence="15">The sequence shown here is derived from an EMBL/GenBank/DDBJ whole genome shotgun (WGS) entry which is preliminary data.</text>
</comment>
<dbReference type="AlphaFoldDB" id="A0A429ZAP7"/>
<comment type="catalytic activity">
    <reaction evidence="11 12">
        <text>uridine(1498) in 16S rRNA + S-adenosyl-L-methionine = N(3)-methyluridine(1498) in 16S rRNA + S-adenosyl-L-homocysteine + H(+)</text>
        <dbReference type="Rhea" id="RHEA:42920"/>
        <dbReference type="Rhea" id="RHEA-COMP:10283"/>
        <dbReference type="Rhea" id="RHEA-COMP:10284"/>
        <dbReference type="ChEBI" id="CHEBI:15378"/>
        <dbReference type="ChEBI" id="CHEBI:57856"/>
        <dbReference type="ChEBI" id="CHEBI:59789"/>
        <dbReference type="ChEBI" id="CHEBI:65315"/>
        <dbReference type="ChEBI" id="CHEBI:74502"/>
        <dbReference type="EC" id="2.1.1.193"/>
    </reaction>
</comment>
<evidence type="ECO:0000259" key="14">
    <source>
        <dbReference type="Pfam" id="PF20260"/>
    </source>
</evidence>
<feature type="domain" description="Ribosomal RNA small subunit methyltransferase E methyltransferase" evidence="13">
    <location>
        <begin position="73"/>
        <end position="243"/>
    </location>
</feature>
<dbReference type="GO" id="GO:0070475">
    <property type="term" value="P:rRNA base methylation"/>
    <property type="evidence" value="ECO:0007669"/>
    <property type="project" value="TreeGrafter"/>
</dbReference>
<gene>
    <name evidence="15" type="ORF">CBF36_10960</name>
</gene>
<dbReference type="NCBIfam" id="NF008691">
    <property type="entry name" value="PRK11713.1-4"/>
    <property type="match status" value="1"/>
</dbReference>
<dbReference type="SUPFAM" id="SSF88697">
    <property type="entry name" value="PUA domain-like"/>
    <property type="match status" value="1"/>
</dbReference>
<evidence type="ECO:0000256" key="12">
    <source>
        <dbReference type="PIRNR" id="PIRNR015601"/>
    </source>
</evidence>
<keyword evidence="6 12" id="KW-0698">rRNA processing</keyword>
<dbReference type="Gene3D" id="3.40.1280.10">
    <property type="match status" value="1"/>
</dbReference>
<dbReference type="OrthoDB" id="9815641at2"/>
<dbReference type="NCBIfam" id="TIGR00046">
    <property type="entry name" value="RsmE family RNA methyltransferase"/>
    <property type="match status" value="1"/>
</dbReference>
<dbReference type="GO" id="GO:0005737">
    <property type="term" value="C:cytoplasm"/>
    <property type="evidence" value="ECO:0007669"/>
    <property type="project" value="UniProtKB-SubCell"/>
</dbReference>
<protein>
    <recommendedName>
        <fullName evidence="4 12">Ribosomal RNA small subunit methyltransferase E</fullName>
        <ecNumber evidence="3 12">2.1.1.193</ecNumber>
    </recommendedName>
</protein>
<organism evidence="15 16">
    <name type="scientific">Vagococcus bubulae</name>
    <dbReference type="NCBI Taxonomy" id="1977868"/>
    <lineage>
        <taxon>Bacteria</taxon>
        <taxon>Bacillati</taxon>
        <taxon>Bacillota</taxon>
        <taxon>Bacilli</taxon>
        <taxon>Lactobacillales</taxon>
        <taxon>Enterococcaceae</taxon>
        <taxon>Vagococcus</taxon>
    </lineage>
</organism>